<keyword evidence="13" id="KW-1185">Reference proteome</keyword>
<dbReference type="Gene3D" id="2.40.70.10">
    <property type="entry name" value="Acid Proteases"/>
    <property type="match status" value="1"/>
</dbReference>
<dbReference type="InterPro" id="IPR041588">
    <property type="entry name" value="Integrase_H2C2"/>
</dbReference>
<evidence type="ECO:0000259" key="10">
    <source>
        <dbReference type="PROSITE" id="PS50878"/>
    </source>
</evidence>
<dbReference type="InterPro" id="IPR021109">
    <property type="entry name" value="Peptidase_aspartic_dom_sf"/>
</dbReference>
<dbReference type="Gene3D" id="3.30.420.10">
    <property type="entry name" value="Ribonuclease H-like superfamily/Ribonuclease H"/>
    <property type="match status" value="1"/>
</dbReference>
<dbReference type="EC" id="2.7.7.49" evidence="1"/>
<dbReference type="Gene3D" id="4.10.60.10">
    <property type="entry name" value="Zinc finger, CCHC-type"/>
    <property type="match status" value="1"/>
</dbReference>
<dbReference type="RefSeq" id="XP_021204444.2">
    <property type="nucleotide sequence ID" value="XM_021348769.3"/>
</dbReference>
<evidence type="ECO:0000259" key="9">
    <source>
        <dbReference type="PROSITE" id="PS50158"/>
    </source>
</evidence>
<dbReference type="PROSITE" id="PS50158">
    <property type="entry name" value="ZF_CCHC"/>
    <property type="match status" value="1"/>
</dbReference>
<dbReference type="EnsemblMetazoa" id="XM_021348769.2">
    <property type="protein sequence ID" value="XP_021204444.2"/>
    <property type="gene ID" value="LOC110385425"/>
</dbReference>
<keyword evidence="6" id="KW-0378">Hydrolase</keyword>
<evidence type="ECO:0000256" key="3">
    <source>
        <dbReference type="ARBA" id="ARBA00022695"/>
    </source>
</evidence>
<dbReference type="InterPro" id="IPR000477">
    <property type="entry name" value="RT_dom"/>
</dbReference>
<dbReference type="GO" id="GO:0004519">
    <property type="term" value="F:endonuclease activity"/>
    <property type="evidence" value="ECO:0007669"/>
    <property type="project" value="UniProtKB-KW"/>
</dbReference>
<dbReference type="GO" id="GO:0042575">
    <property type="term" value="C:DNA polymerase complex"/>
    <property type="evidence" value="ECO:0007669"/>
    <property type="project" value="UniProtKB-ARBA"/>
</dbReference>
<dbReference type="GO" id="GO:0003676">
    <property type="term" value="F:nucleic acid binding"/>
    <property type="evidence" value="ECO:0007669"/>
    <property type="project" value="InterPro"/>
</dbReference>
<proteinExistence type="predicted"/>
<keyword evidence="2" id="KW-0808">Transferase</keyword>
<evidence type="ECO:0000256" key="6">
    <source>
        <dbReference type="ARBA" id="ARBA00022801"/>
    </source>
</evidence>
<dbReference type="PANTHER" id="PTHR37984">
    <property type="entry name" value="PROTEIN CBG26694"/>
    <property type="match status" value="1"/>
</dbReference>
<dbReference type="InterPro" id="IPR036397">
    <property type="entry name" value="RNaseH_sf"/>
</dbReference>
<dbReference type="Pfam" id="PF17921">
    <property type="entry name" value="Integrase_H2C2"/>
    <property type="match status" value="1"/>
</dbReference>
<dbReference type="InterPro" id="IPR041373">
    <property type="entry name" value="RT_RNaseH"/>
</dbReference>
<dbReference type="Gene3D" id="1.10.340.70">
    <property type="match status" value="1"/>
</dbReference>
<evidence type="ECO:0000313" key="12">
    <source>
        <dbReference type="EnsemblMetazoa" id="XP_021204444.2"/>
    </source>
</evidence>
<evidence type="ECO:0000256" key="2">
    <source>
        <dbReference type="ARBA" id="ARBA00022679"/>
    </source>
</evidence>
<dbReference type="SUPFAM" id="SSF56672">
    <property type="entry name" value="DNA/RNA polymerases"/>
    <property type="match status" value="1"/>
</dbReference>
<keyword evidence="8" id="KW-0862">Zinc</keyword>
<keyword evidence="5" id="KW-0255">Endonuclease</keyword>
<dbReference type="GO" id="GO:0015074">
    <property type="term" value="P:DNA integration"/>
    <property type="evidence" value="ECO:0007669"/>
    <property type="project" value="InterPro"/>
</dbReference>
<evidence type="ECO:0000256" key="7">
    <source>
        <dbReference type="ARBA" id="ARBA00022918"/>
    </source>
</evidence>
<dbReference type="GO" id="GO:0008270">
    <property type="term" value="F:zinc ion binding"/>
    <property type="evidence" value="ECO:0007669"/>
    <property type="project" value="UniProtKB-KW"/>
</dbReference>
<keyword evidence="8" id="KW-0863">Zinc-finger</keyword>
<dbReference type="Gene3D" id="3.30.70.270">
    <property type="match status" value="2"/>
</dbReference>
<feature type="domain" description="Reverse transcriptase" evidence="10">
    <location>
        <begin position="604"/>
        <end position="783"/>
    </location>
</feature>
<dbReference type="PROSITE" id="PS50878">
    <property type="entry name" value="RT_POL"/>
    <property type="match status" value="1"/>
</dbReference>
<keyword evidence="3" id="KW-0548">Nucleotidyltransferase</keyword>
<dbReference type="InterPro" id="IPR012337">
    <property type="entry name" value="RNaseH-like_sf"/>
</dbReference>
<dbReference type="InterPro" id="IPR043128">
    <property type="entry name" value="Rev_trsase/Diguanyl_cyclase"/>
</dbReference>
<feature type="domain" description="CCHC-type" evidence="9">
    <location>
        <begin position="217"/>
        <end position="233"/>
    </location>
</feature>
<evidence type="ECO:0000256" key="5">
    <source>
        <dbReference type="ARBA" id="ARBA00022759"/>
    </source>
</evidence>
<dbReference type="FunFam" id="3.30.70.270:FF:000020">
    <property type="entry name" value="Transposon Tf2-6 polyprotein-like Protein"/>
    <property type="match status" value="1"/>
</dbReference>
<dbReference type="SMART" id="SM00343">
    <property type="entry name" value="ZnF_C2HC"/>
    <property type="match status" value="2"/>
</dbReference>
<dbReference type="CDD" id="cd09274">
    <property type="entry name" value="RNase_HI_RT_Ty3"/>
    <property type="match status" value="1"/>
</dbReference>
<evidence type="ECO:0000259" key="11">
    <source>
        <dbReference type="PROSITE" id="PS50994"/>
    </source>
</evidence>
<dbReference type="Gene3D" id="3.10.10.10">
    <property type="entry name" value="HIV Type 1 Reverse Transcriptase, subunit A, domain 1"/>
    <property type="match status" value="1"/>
</dbReference>
<evidence type="ECO:0000256" key="4">
    <source>
        <dbReference type="ARBA" id="ARBA00022722"/>
    </source>
</evidence>
<evidence type="ECO:0000313" key="13">
    <source>
        <dbReference type="Proteomes" id="UP000005204"/>
    </source>
</evidence>
<evidence type="ECO:0000256" key="1">
    <source>
        <dbReference type="ARBA" id="ARBA00012493"/>
    </source>
</evidence>
<feature type="domain" description="Integrase catalytic" evidence="11">
    <location>
        <begin position="1145"/>
        <end position="1319"/>
    </location>
</feature>
<accession>A0A8R2DKR8</accession>
<keyword evidence="7" id="KW-0695">RNA-directed DNA polymerase</keyword>
<dbReference type="InterPro" id="IPR001878">
    <property type="entry name" value="Znf_CCHC"/>
</dbReference>
<name>A0A8R2DKR8_BOMMO</name>
<dbReference type="SUPFAM" id="SSF53098">
    <property type="entry name" value="Ribonuclease H-like"/>
    <property type="match status" value="1"/>
</dbReference>
<dbReference type="FunFam" id="1.10.340.70:FF:000001">
    <property type="entry name" value="Retrovirus-related Pol polyprotein from transposon gypsy-like Protein"/>
    <property type="match status" value="1"/>
</dbReference>
<dbReference type="Pfam" id="PF00078">
    <property type="entry name" value="RVT_1"/>
    <property type="match status" value="1"/>
</dbReference>
<dbReference type="Proteomes" id="UP000005204">
    <property type="component" value="Unassembled WGS sequence"/>
</dbReference>
<dbReference type="KEGG" id="bmor:110385425"/>
<dbReference type="GeneID" id="110385425"/>
<dbReference type="Pfam" id="PF00665">
    <property type="entry name" value="rve"/>
    <property type="match status" value="1"/>
</dbReference>
<dbReference type="InterPro" id="IPR050951">
    <property type="entry name" value="Retrovirus_Pol_polyprotein"/>
</dbReference>
<keyword evidence="8" id="KW-0479">Metal-binding</keyword>
<dbReference type="InterPro" id="IPR043502">
    <property type="entry name" value="DNA/RNA_pol_sf"/>
</dbReference>
<dbReference type="Pfam" id="PF17917">
    <property type="entry name" value="RT_RNaseH"/>
    <property type="match status" value="1"/>
</dbReference>
<dbReference type="GO" id="GO:0003964">
    <property type="term" value="F:RNA-directed DNA polymerase activity"/>
    <property type="evidence" value="ECO:0007669"/>
    <property type="project" value="UniProtKB-KW"/>
</dbReference>
<keyword evidence="4" id="KW-0540">Nuclease</keyword>
<dbReference type="GO" id="GO:0016787">
    <property type="term" value="F:hydrolase activity"/>
    <property type="evidence" value="ECO:0007669"/>
    <property type="project" value="UniProtKB-KW"/>
</dbReference>
<protein>
    <recommendedName>
        <fullName evidence="1">RNA-directed DNA polymerase</fullName>
        <ecNumber evidence="1">2.7.7.49</ecNumber>
    </recommendedName>
</protein>
<dbReference type="CDD" id="cd01647">
    <property type="entry name" value="RT_LTR"/>
    <property type="match status" value="1"/>
</dbReference>
<reference evidence="12" key="2">
    <citation type="submission" date="2022-06" db="UniProtKB">
        <authorList>
            <consortium name="EnsemblMetazoa"/>
        </authorList>
    </citation>
    <scope>IDENTIFICATION</scope>
    <source>
        <strain evidence="12">p50T (Dazao)</strain>
    </source>
</reference>
<reference evidence="13" key="1">
    <citation type="journal article" date="2008" name="Insect Biochem. Mol. Biol.">
        <title>The genome of a lepidopteran model insect, the silkworm Bombyx mori.</title>
        <authorList>
            <consortium name="International Silkworm Genome Consortium"/>
        </authorList>
    </citation>
    <scope>NUCLEOTIDE SEQUENCE [LARGE SCALE GENOMIC DNA]</scope>
    <source>
        <strain evidence="13">p50T</strain>
    </source>
</reference>
<dbReference type="InterPro" id="IPR001584">
    <property type="entry name" value="Integrase_cat-core"/>
</dbReference>
<evidence type="ECO:0000256" key="8">
    <source>
        <dbReference type="PROSITE-ProRule" id="PRU00047"/>
    </source>
</evidence>
<organism evidence="12 13">
    <name type="scientific">Bombyx mori</name>
    <name type="common">Silk moth</name>
    <dbReference type="NCBI Taxonomy" id="7091"/>
    <lineage>
        <taxon>Eukaryota</taxon>
        <taxon>Metazoa</taxon>
        <taxon>Ecdysozoa</taxon>
        <taxon>Arthropoda</taxon>
        <taxon>Hexapoda</taxon>
        <taxon>Insecta</taxon>
        <taxon>Pterygota</taxon>
        <taxon>Neoptera</taxon>
        <taxon>Endopterygota</taxon>
        <taxon>Lepidoptera</taxon>
        <taxon>Glossata</taxon>
        <taxon>Ditrysia</taxon>
        <taxon>Bombycoidea</taxon>
        <taxon>Bombycidae</taxon>
        <taxon>Bombycinae</taxon>
        <taxon>Bombyx</taxon>
    </lineage>
</organism>
<dbReference type="PANTHER" id="PTHR37984:SF5">
    <property type="entry name" value="PROTEIN NYNRIN-LIKE"/>
    <property type="match status" value="1"/>
</dbReference>
<sequence>MSEEKPELMVMTQEQFTTLINKLSITYEGSQHKSSFARCTKRYDGERNHNKVEEFITNITIYKKIEKITDEDALEGLTLLLTGQAATWWSGVKGEIKKWNPALDAIRSAFAPKMQPHEVYLELFAKKQTNETIDAFVCDKRALLSHLPAKRHKEEEELDFVYGLLNIRFKKEIPRYEIKSFSELLERGRHIENLAKEAEEIAETSLRTGIERKQPKRCSYCGKKGHLQEVCRKRLSEEAMGKNMSSSEIVQISCYGCGAPGVFRSNCKTCKNNETPPKPVSFYALQTTINNAKIPTIEINVKGEHGYAHIDTAAKTSMAGTHLYKTLVCQGTKFDEKQADVILADGTKRITKLLTAKVDVVVGGRLLPITFSAMPEAEDNRTLLGIDFLEKFGIVLNLPQRVWYFLDDPKQKFQFIRLSSDIVPLKAARSLTFNERPCKIDNGEAGLSDFLKYAKELKMLSPMKNTPSPLHSEHGDISPIPTKKARYALVKLDTPPRPVRPREPADAASCVDPRITYLPINPINMYSLDIYLKPHEGSVFTNEERVVFNDLLHEYRDIFNKNGNPTPFAVHRIDTGTHPPISVKPYRLSPARQTQLREKLDEMISNDIIEESDSPWAAPVILVPKGDNDVRVCIDYRKLNEITKPDRYPLPRIDDLLHQAKGLPYMSTLDLQSGYYQIVVNPDDQDKTSFISPFGNFRFKRMPFGLRNAPATFQRLMDKFIQGLKTKYTLAYLDDCITRAYSFKEHVENLREIFNKLREYNLRANRNKCKFGCTEIKYLGHIIVPEGIKSDPEKVSAIMKLNKPKTMKQLMSFLQTASWYRRFIRNFAQIAQPLTNLTKKKVSWKWESKQQEAFDKLKLALTTAPVLRQANTNLPFTIKTDASQYAIGAALVQGEGEEEHPVEYASRLLNTAECNYTVTEKEALAIVWAISKFRGYIEGTKFVTITDHQPLKWLMNLKTPTGRLPRWALQLQPYDFQIKYSPGRTNVVADTLSRPPCQDHDEDCTICRIDLEMPKPNEKHLTDEQLKDEVLKNIIETLEEGGHSINYAEYVKKGYILHKGVLYLYTPEQDDENAKLVVPSHEITNVLKAFHDSHTAGHMGAERTLQRIINKFYWKGQRKDVIKYVKTCEECQKYKPSNQKPAGLYQSTPNTQRFEVLSVDLFGPLPKGLSGEKWIFIIEDMASRWVEMFPLREATGESCALILLNEIFLRYGLPRKIVCDNGVQFISAVMQKLTYCLEIQQVFTPVYHPEPNVVERKNRDMKTQIAIMVKDKHNLWPSTLPAIRFAMNTARCRSTCFSPAYLTFGRELRTPYELTHDLSSIVASENFLAEITPKLKQLAQDLKLARENAEINMDEACHKSNNKRRPDPGHKVGDLVLIESHPISNLNKQFSAKFAPKQDGPYVIMKKHGTSTYDVAHPDSPDISIGKYHSSAMTKFEKRADSIVQPTYPIRRRGRPRKT</sequence>
<dbReference type="PROSITE" id="PS50994">
    <property type="entry name" value="INTEGRASE"/>
    <property type="match status" value="1"/>
</dbReference>